<dbReference type="InterPro" id="IPR036318">
    <property type="entry name" value="FAD-bd_PCMH-like_sf"/>
</dbReference>
<reference evidence="3 4" key="2">
    <citation type="journal article" date="2016" name="Genome Announc.">
        <title>Permanent Draft Genome Sequences for Two Variants of Frankia sp. Strain CpI1, the First Frankia Strain Isolated from Root Nodules of Comptonia peregrina.</title>
        <authorList>
            <person name="Oshone R."/>
            <person name="Hurst S.G.IV."/>
            <person name="Abebe-Akele F."/>
            <person name="Simpson S."/>
            <person name="Morris K."/>
            <person name="Thomas W.K."/>
            <person name="Tisa L.S."/>
        </authorList>
    </citation>
    <scope>NUCLEOTIDE SEQUENCE [LARGE SCALE GENOMIC DNA]</scope>
    <source>
        <strain evidence="4">CpI1-S</strain>
    </source>
</reference>
<protein>
    <submittedName>
        <fullName evidence="3">FAD-linked oxidoreductase</fullName>
        <ecNumber evidence="3">1.1.3.8</ecNumber>
    </submittedName>
</protein>
<keyword evidence="4" id="KW-1185">Reference proteome</keyword>
<dbReference type="PANTHER" id="PTHR43762">
    <property type="entry name" value="L-GULONOLACTONE OXIDASE"/>
    <property type="match status" value="1"/>
</dbReference>
<dbReference type="Gene3D" id="1.10.45.10">
    <property type="entry name" value="Vanillyl-alcohol Oxidase, Chain A, domain 4"/>
    <property type="match status" value="1"/>
</dbReference>
<evidence type="ECO:0000313" key="3">
    <source>
        <dbReference type="EMBL" id="KJE21997.1"/>
    </source>
</evidence>
<proteinExistence type="predicted"/>
<dbReference type="GO" id="GO:0016020">
    <property type="term" value="C:membrane"/>
    <property type="evidence" value="ECO:0007669"/>
    <property type="project" value="InterPro"/>
</dbReference>
<reference evidence="4" key="1">
    <citation type="submission" date="2015-02" db="EMBL/GenBank/DDBJ databases">
        <title>Draft Genome of Frankia sp. CpI1-S.</title>
        <authorList>
            <person name="Oshone R.T."/>
            <person name="Ngom M."/>
            <person name="Ghodhbane-Gtari F."/>
            <person name="Gtari M."/>
            <person name="Morris K."/>
            <person name="Thomas K."/>
            <person name="Sen A."/>
            <person name="Tisa L.S."/>
        </authorList>
    </citation>
    <scope>NUCLEOTIDE SEQUENCE [LARGE SCALE GENOMIC DNA]</scope>
    <source>
        <strain evidence="4">CpI1-S</strain>
    </source>
</reference>
<dbReference type="InterPro" id="IPR016167">
    <property type="entry name" value="FAD-bd_PCMH_sub1"/>
</dbReference>
<dbReference type="InterPro" id="IPR006094">
    <property type="entry name" value="Oxid_FAD_bind_N"/>
</dbReference>
<dbReference type="SUPFAM" id="SSF56176">
    <property type="entry name" value="FAD-binding/transporter-associated domain-like"/>
    <property type="match status" value="1"/>
</dbReference>
<dbReference type="EC" id="1.1.3.8" evidence="3"/>
<evidence type="ECO:0000259" key="2">
    <source>
        <dbReference type="PROSITE" id="PS51387"/>
    </source>
</evidence>
<dbReference type="GO" id="GO:0071949">
    <property type="term" value="F:FAD binding"/>
    <property type="evidence" value="ECO:0007669"/>
    <property type="project" value="InterPro"/>
</dbReference>
<dbReference type="PATRIC" id="fig|1502723.3.peg.3210"/>
<dbReference type="InterPro" id="IPR016166">
    <property type="entry name" value="FAD-bd_PCMH"/>
</dbReference>
<keyword evidence="1 3" id="KW-0560">Oxidoreductase</keyword>
<dbReference type="PROSITE" id="PS51387">
    <property type="entry name" value="FAD_PCMH"/>
    <property type="match status" value="1"/>
</dbReference>
<dbReference type="AlphaFoldDB" id="A0A0D8BEZ6"/>
<feature type="domain" description="FAD-binding PCMH-type" evidence="2">
    <location>
        <begin position="15"/>
        <end position="190"/>
    </location>
</feature>
<name>A0A0D8BEZ6_9ACTN</name>
<evidence type="ECO:0000313" key="4">
    <source>
        <dbReference type="Proteomes" id="UP000032545"/>
    </source>
</evidence>
<gene>
    <name evidence="3" type="ORF">FF36_03750</name>
</gene>
<dbReference type="GO" id="GO:0080049">
    <property type="term" value="F:L-gulono-1,4-lactone dehydrogenase activity"/>
    <property type="evidence" value="ECO:0007669"/>
    <property type="project" value="TreeGrafter"/>
</dbReference>
<sequence length="460" mass="48549">MGSPLGEPAAWRNWAGNETARAVRLARPRTAEEASAVVTAAVRDGRRVRATGTGHAMNAIGRPDDGGVQIALDRCADLVALDGGSGLVTVRGGMTLRRLNRLLAEAGLALTNQGHGEQATIAGAIATGTHGTGARYGGLSTQVRALEVVLADGKVVTCSRGERPELFAAARLGLGAVGVVTSVTLQAVPLFALHVRESRLPLAEVLDSYGALVEQADHVRFAWFPHTSTALVRWDDRRPVDDELAPPPRRHDRLTGGPVSGGVFEALMVAARRLPAADRPAAQLAARVGALPAGGRPSLDLSYRVFASGHPAIVGHPAIRYKEIEYAVPRAELAAAMGELAAAVTRSGVRTAFPVEVRCAAADEIPLSPAFGRDTAYIAVRTDRRGPHENYFGRAEQIMLAAGGRPHWGTLHTLAAAQLRERYPRFDDFLAVRDAVDPAGLFANAHLDRVLGPPPVPAVS</sequence>
<organism evidence="3 4">
    <name type="scientific">Frankia torreyi</name>
    <dbReference type="NCBI Taxonomy" id="1856"/>
    <lineage>
        <taxon>Bacteria</taxon>
        <taxon>Bacillati</taxon>
        <taxon>Actinomycetota</taxon>
        <taxon>Actinomycetes</taxon>
        <taxon>Frankiales</taxon>
        <taxon>Frankiaceae</taxon>
        <taxon>Frankia</taxon>
    </lineage>
</organism>
<dbReference type="InterPro" id="IPR010031">
    <property type="entry name" value="FAD_lactone_oxidase-like"/>
</dbReference>
<accession>A0A0D8BEZ6</accession>
<dbReference type="Pfam" id="PF01565">
    <property type="entry name" value="FAD_binding_4"/>
    <property type="match status" value="1"/>
</dbReference>
<dbReference type="EMBL" id="JYFN01000029">
    <property type="protein sequence ID" value="KJE21997.1"/>
    <property type="molecule type" value="Genomic_DNA"/>
</dbReference>
<evidence type="ECO:0000256" key="1">
    <source>
        <dbReference type="ARBA" id="ARBA00023002"/>
    </source>
</evidence>
<dbReference type="Proteomes" id="UP000032545">
    <property type="component" value="Unassembled WGS sequence"/>
</dbReference>
<comment type="caution">
    <text evidence="3">The sequence shown here is derived from an EMBL/GenBank/DDBJ whole genome shotgun (WGS) entry which is preliminary data.</text>
</comment>
<dbReference type="Pfam" id="PF04030">
    <property type="entry name" value="ALO"/>
    <property type="match status" value="1"/>
</dbReference>
<dbReference type="InterPro" id="IPR016171">
    <property type="entry name" value="Vanillyl_alc_oxidase_C-sub2"/>
</dbReference>
<dbReference type="NCBIfam" id="TIGR01679">
    <property type="entry name" value="bact_FAD_ox"/>
    <property type="match status" value="1"/>
</dbReference>
<dbReference type="PANTHER" id="PTHR43762:SF1">
    <property type="entry name" value="D-ARABINONO-1,4-LACTONE OXIDASE"/>
    <property type="match status" value="1"/>
</dbReference>
<dbReference type="GO" id="GO:0003885">
    <property type="term" value="F:D-arabinono-1,4-lactone oxidase activity"/>
    <property type="evidence" value="ECO:0007669"/>
    <property type="project" value="InterPro"/>
</dbReference>
<dbReference type="RefSeq" id="WP_044886336.1">
    <property type="nucleotide sequence ID" value="NZ_JYFN01000029.1"/>
</dbReference>
<dbReference type="OrthoDB" id="9800184at2"/>
<dbReference type="InterPro" id="IPR007173">
    <property type="entry name" value="ALO_C"/>
</dbReference>
<dbReference type="Gene3D" id="3.30.43.10">
    <property type="entry name" value="Uridine Diphospho-n-acetylenolpyruvylglucosamine Reductase, domain 2"/>
    <property type="match status" value="1"/>
</dbReference>
<dbReference type="InterPro" id="IPR016169">
    <property type="entry name" value="FAD-bd_PCMH_sub2"/>
</dbReference>
<dbReference type="Gene3D" id="3.30.70.2520">
    <property type="match status" value="1"/>
</dbReference>
<dbReference type="Gene3D" id="3.30.465.10">
    <property type="match status" value="1"/>
</dbReference>
<dbReference type="PIRSF" id="PIRSF000136">
    <property type="entry name" value="LGO_GLO"/>
    <property type="match status" value="1"/>
</dbReference>
<dbReference type="GO" id="GO:0050105">
    <property type="term" value="F:L-gulonolactone oxidase activity"/>
    <property type="evidence" value="ECO:0007669"/>
    <property type="project" value="UniProtKB-EC"/>
</dbReference>